<keyword evidence="1" id="KW-0472">Membrane</keyword>
<dbReference type="Proteomes" id="UP000276232">
    <property type="component" value="Unassembled WGS sequence"/>
</dbReference>
<dbReference type="InParanoid" id="A0A3N1GAN7"/>
<protein>
    <recommendedName>
        <fullName evidence="4">DUF2244 domain-containing protein</fullName>
    </recommendedName>
</protein>
<feature type="transmembrane region" description="Helical" evidence="1">
    <location>
        <begin position="45"/>
        <end position="65"/>
    </location>
</feature>
<evidence type="ECO:0000313" key="3">
    <source>
        <dbReference type="Proteomes" id="UP000276232"/>
    </source>
</evidence>
<dbReference type="AlphaFoldDB" id="A0A3N1GAN7"/>
<sequence>MTRPRRPDRGRPDELVPTPMTVDLTGLRAEYDVRDPRPLRERARLGFRAVALGLVAVACGVAAWWGGAEAVVRVLGVVGLVAFLRWMTDHPRWCARTRLEPEVPEVKDGGIGRGDRYRWWFVREITCRPGRAVPGRAVLGDGRRLRLHGMPADEVDRLAEALERARAAANG</sequence>
<evidence type="ECO:0000256" key="1">
    <source>
        <dbReference type="SAM" id="Phobius"/>
    </source>
</evidence>
<keyword evidence="1" id="KW-1133">Transmembrane helix</keyword>
<gene>
    <name evidence="2" type="ORF">EDC03_2830</name>
</gene>
<accession>A0A3N1GAN7</accession>
<dbReference type="EMBL" id="RJKN01000007">
    <property type="protein sequence ID" value="ROP27305.1"/>
    <property type="molecule type" value="Genomic_DNA"/>
</dbReference>
<evidence type="ECO:0008006" key="4">
    <source>
        <dbReference type="Google" id="ProtNLM"/>
    </source>
</evidence>
<organism evidence="2 3">
    <name type="scientific">Pseudokineococcus lusitanus</name>
    <dbReference type="NCBI Taxonomy" id="763993"/>
    <lineage>
        <taxon>Bacteria</taxon>
        <taxon>Bacillati</taxon>
        <taxon>Actinomycetota</taxon>
        <taxon>Actinomycetes</taxon>
        <taxon>Kineosporiales</taxon>
        <taxon>Kineosporiaceae</taxon>
        <taxon>Pseudokineococcus</taxon>
    </lineage>
</organism>
<proteinExistence type="predicted"/>
<feature type="transmembrane region" description="Helical" evidence="1">
    <location>
        <begin position="71"/>
        <end position="88"/>
    </location>
</feature>
<reference evidence="2 3" key="1">
    <citation type="journal article" date="2015" name="Stand. Genomic Sci.">
        <title>Genomic Encyclopedia of Bacterial and Archaeal Type Strains, Phase III: the genomes of soil and plant-associated and newly described type strains.</title>
        <authorList>
            <person name="Whitman W.B."/>
            <person name="Woyke T."/>
            <person name="Klenk H.P."/>
            <person name="Zhou Y."/>
            <person name="Lilburn T.G."/>
            <person name="Beck B.J."/>
            <person name="De Vos P."/>
            <person name="Vandamme P."/>
            <person name="Eisen J.A."/>
            <person name="Garrity G."/>
            <person name="Hugenholtz P."/>
            <person name="Kyrpides N.C."/>
        </authorList>
    </citation>
    <scope>NUCLEOTIDE SEQUENCE [LARGE SCALE GENOMIC DNA]</scope>
    <source>
        <strain evidence="2 3">CECT 7306</strain>
    </source>
</reference>
<keyword evidence="3" id="KW-1185">Reference proteome</keyword>
<comment type="caution">
    <text evidence="2">The sequence shown here is derived from an EMBL/GenBank/DDBJ whole genome shotgun (WGS) entry which is preliminary data.</text>
</comment>
<dbReference type="RefSeq" id="WP_123380880.1">
    <property type="nucleotide sequence ID" value="NZ_RJKN01000007.1"/>
</dbReference>
<evidence type="ECO:0000313" key="2">
    <source>
        <dbReference type="EMBL" id="ROP27305.1"/>
    </source>
</evidence>
<keyword evidence="1" id="KW-0812">Transmembrane</keyword>
<name>A0A3N1GAN7_9ACTN</name>